<proteinExistence type="predicted"/>
<dbReference type="RefSeq" id="WP_148707478.1">
    <property type="nucleotide sequence ID" value="NZ_QLLL01000018.1"/>
</dbReference>
<accession>A0A327PY80</accession>
<dbReference type="AlphaFoldDB" id="A0A327PY80"/>
<evidence type="ECO:0000313" key="2">
    <source>
        <dbReference type="EMBL" id="RAI96999.1"/>
    </source>
</evidence>
<dbReference type="InterPro" id="IPR000601">
    <property type="entry name" value="PKD_dom"/>
</dbReference>
<reference evidence="2 3" key="1">
    <citation type="submission" date="2018-06" db="EMBL/GenBank/DDBJ databases">
        <title>Genomic Encyclopedia of Archaeal and Bacterial Type Strains, Phase II (KMG-II): from individual species to whole genera.</title>
        <authorList>
            <person name="Goeker M."/>
        </authorList>
    </citation>
    <scope>NUCLEOTIDE SEQUENCE [LARGE SCALE GENOMIC DNA]</scope>
    <source>
        <strain evidence="2 3">DSM 23857</strain>
    </source>
</reference>
<dbReference type="InterPro" id="IPR013783">
    <property type="entry name" value="Ig-like_fold"/>
</dbReference>
<name>A0A327PY80_9BACT</name>
<dbReference type="Gene3D" id="2.60.40.10">
    <property type="entry name" value="Immunoglobulins"/>
    <property type="match status" value="1"/>
</dbReference>
<dbReference type="PROSITE" id="PS50093">
    <property type="entry name" value="PKD"/>
    <property type="match status" value="1"/>
</dbReference>
<dbReference type="InterPro" id="IPR035986">
    <property type="entry name" value="PKD_dom_sf"/>
</dbReference>
<dbReference type="Pfam" id="PF18911">
    <property type="entry name" value="PKD_4"/>
    <property type="match status" value="1"/>
</dbReference>
<keyword evidence="3" id="KW-1185">Reference proteome</keyword>
<dbReference type="EMBL" id="QLLL01000018">
    <property type="protein sequence ID" value="RAI96999.1"/>
    <property type="molecule type" value="Genomic_DNA"/>
</dbReference>
<dbReference type="Proteomes" id="UP000249547">
    <property type="component" value="Unassembled WGS sequence"/>
</dbReference>
<sequence>WSGAFVAGGYFQAGAAPVGNYTVTYTYVDPVSGCTGTDAKIIKVVNSAILDVGADVMTCSGAKEFTPPLPTIGGGEWRSLAGDFYQSGVLLPSKMQLGDNHLIYTVKTNEGCFLSDTLVIKKNPAPVVTIMRDFSICLNSNAVQLQATPAPGVWEGKGIDVNIGSTFFPATAGAGNHTLNYTYSDPITGCSTKASVIATVNSLPIIQLPADTALCISSGVLTLPSGGIWSGSAAITGQVFSPAVAGIGNHGLIFTVVDPSTLCQNANTYFIQVKGIPGPIKIMGDTTACEGQFIQLIASADNVTNFNWFVEGSPSPFSTGSKINYQVTKDEEIYLIPKPTLVGECPGEGRYLHILNNTPTGTAKRLTLKDSIENGALFQAVSNISKATSYLWDFGDGGTSTQIAGNHYYYKPGEYNVSLIVASAFGCERKFVLPKIIVLDEVGKAPDPVFDRGNGIDPDANALLVYPTVFSNKLTCEFVAKNEQEVIITLINITTGLPVLSKKVNAIKGFNRFRIDTELIKDTGQWYIIKITGIDFNNTLKIRKL</sequence>
<organism evidence="2 3">
    <name type="scientific">Chitinophaga skermanii</name>
    <dbReference type="NCBI Taxonomy" id="331697"/>
    <lineage>
        <taxon>Bacteria</taxon>
        <taxon>Pseudomonadati</taxon>
        <taxon>Bacteroidota</taxon>
        <taxon>Chitinophagia</taxon>
        <taxon>Chitinophagales</taxon>
        <taxon>Chitinophagaceae</taxon>
        <taxon>Chitinophaga</taxon>
    </lineage>
</organism>
<dbReference type="OrthoDB" id="644614at2"/>
<dbReference type="CDD" id="cd00146">
    <property type="entry name" value="PKD"/>
    <property type="match status" value="1"/>
</dbReference>
<feature type="domain" description="PKD" evidence="1">
    <location>
        <begin position="378"/>
        <end position="426"/>
    </location>
</feature>
<feature type="non-terminal residue" evidence="2">
    <location>
        <position position="1"/>
    </location>
</feature>
<gene>
    <name evidence="2" type="ORF">LX64_05179</name>
</gene>
<evidence type="ECO:0000259" key="1">
    <source>
        <dbReference type="PROSITE" id="PS50093"/>
    </source>
</evidence>
<evidence type="ECO:0000313" key="3">
    <source>
        <dbReference type="Proteomes" id="UP000249547"/>
    </source>
</evidence>
<comment type="caution">
    <text evidence="2">The sequence shown here is derived from an EMBL/GenBank/DDBJ whole genome shotgun (WGS) entry which is preliminary data.</text>
</comment>
<protein>
    <submittedName>
        <fullName evidence="2">PKD domain-containing protein</fullName>
    </submittedName>
</protein>
<dbReference type="SUPFAM" id="SSF49299">
    <property type="entry name" value="PKD domain"/>
    <property type="match status" value="1"/>
</dbReference>